<name>A0A844ZMJ2_9SPHN</name>
<evidence type="ECO:0000313" key="2">
    <source>
        <dbReference type="EMBL" id="MXO88270.1"/>
    </source>
</evidence>
<dbReference type="OrthoDB" id="7541204at2"/>
<organism evidence="2 3">
    <name type="scientific">Alteraurantiacibacter aestuarii</name>
    <dbReference type="NCBI Taxonomy" id="650004"/>
    <lineage>
        <taxon>Bacteria</taxon>
        <taxon>Pseudomonadati</taxon>
        <taxon>Pseudomonadota</taxon>
        <taxon>Alphaproteobacteria</taxon>
        <taxon>Sphingomonadales</taxon>
        <taxon>Erythrobacteraceae</taxon>
        <taxon>Alteraurantiacibacter</taxon>
    </lineage>
</organism>
<comment type="caution">
    <text evidence="2">The sequence shown here is derived from an EMBL/GenBank/DDBJ whole genome shotgun (WGS) entry which is preliminary data.</text>
</comment>
<dbReference type="Pfam" id="PF13577">
    <property type="entry name" value="SnoaL_4"/>
    <property type="match status" value="1"/>
</dbReference>
<gene>
    <name evidence="2" type="ORF">GRI32_05915</name>
</gene>
<dbReference type="Proteomes" id="UP000435243">
    <property type="component" value="Unassembled WGS sequence"/>
</dbReference>
<dbReference type="InterPro" id="IPR032710">
    <property type="entry name" value="NTF2-like_dom_sf"/>
</dbReference>
<accession>A0A844ZMJ2</accession>
<feature type="domain" description="SnoaL-like" evidence="1">
    <location>
        <begin position="16"/>
        <end position="159"/>
    </location>
</feature>
<dbReference type="Gene3D" id="3.10.450.50">
    <property type="match status" value="1"/>
</dbReference>
<dbReference type="RefSeq" id="WP_160590439.1">
    <property type="nucleotide sequence ID" value="NZ_BAAAFP010000001.1"/>
</dbReference>
<protein>
    <submittedName>
        <fullName evidence="2">Nuclear transport factor 2 family protein</fullName>
    </submittedName>
</protein>
<evidence type="ECO:0000259" key="1">
    <source>
        <dbReference type="Pfam" id="PF13577"/>
    </source>
</evidence>
<keyword evidence="3" id="KW-1185">Reference proteome</keyword>
<dbReference type="SUPFAM" id="SSF54427">
    <property type="entry name" value="NTF2-like"/>
    <property type="match status" value="1"/>
</dbReference>
<proteinExistence type="predicted"/>
<dbReference type="AlphaFoldDB" id="A0A844ZMJ2"/>
<sequence>MSDVEARLGALELRVRELEDMAAIRRLHWAYGYYIDFNRPDEVADLFAEDGCVVFLSGEYVGHAGVKRLYGDWIAGRFTGGKPGPVNGLLLDHFQMQDIVTVAPDGMTAKGRFHGILLGGWHDDFQDTREEMMPQQFMEAGIYENDYVKVDGVWKIKRLDYMMQWQGDYESGWAHTTAHLQPATKLFPEDPLGPDRILTADQHRQTWPFRQDVPMHFAHPKFGIAFAEQAGK</sequence>
<evidence type="ECO:0000313" key="3">
    <source>
        <dbReference type="Proteomes" id="UP000435243"/>
    </source>
</evidence>
<dbReference type="EMBL" id="WTYY01000003">
    <property type="protein sequence ID" value="MXO88270.1"/>
    <property type="molecule type" value="Genomic_DNA"/>
</dbReference>
<reference evidence="2 3" key="1">
    <citation type="submission" date="2019-12" db="EMBL/GenBank/DDBJ databases">
        <title>Genomic-based taxomic classification of the family Erythrobacteraceae.</title>
        <authorList>
            <person name="Xu L."/>
        </authorList>
    </citation>
    <scope>NUCLEOTIDE SEQUENCE [LARGE SCALE GENOMIC DNA]</scope>
    <source>
        <strain evidence="2 3">JCM 16339</strain>
    </source>
</reference>
<dbReference type="InterPro" id="IPR037401">
    <property type="entry name" value="SnoaL-like"/>
</dbReference>